<dbReference type="InterPro" id="IPR020075">
    <property type="entry name" value="Uncharacterised_AF2234"/>
</dbReference>
<dbReference type="AlphaFoldDB" id="A0A284VKX4"/>
<reference evidence="3" key="1">
    <citation type="submission" date="2017-06" db="EMBL/GenBank/DDBJ databases">
        <authorList>
            <person name="Cremers G."/>
        </authorList>
    </citation>
    <scope>NUCLEOTIDE SEQUENCE [LARGE SCALE GENOMIC DNA]</scope>
</reference>
<proteinExistence type="predicted"/>
<dbReference type="Proteomes" id="UP000218615">
    <property type="component" value="Unassembled WGS sequence"/>
</dbReference>
<keyword evidence="3" id="KW-1185">Reference proteome</keyword>
<protein>
    <recommendedName>
        <fullName evidence="4">DUF2769 domain-containing protein</fullName>
    </recommendedName>
</protein>
<feature type="region of interest" description="Disordered" evidence="1">
    <location>
        <begin position="1"/>
        <end position="22"/>
    </location>
</feature>
<evidence type="ECO:0000256" key="1">
    <source>
        <dbReference type="SAM" id="MobiDB-lite"/>
    </source>
</evidence>
<name>A0A284VKX4_9EURY</name>
<evidence type="ECO:0008006" key="4">
    <source>
        <dbReference type="Google" id="ProtNLM"/>
    </source>
</evidence>
<dbReference type="RefSeq" id="WP_218837893.1">
    <property type="nucleotide sequence ID" value="NZ_FZMP01000044.1"/>
</dbReference>
<organism evidence="2 3">
    <name type="scientific">Candidatus Methanoperedens nitratireducens</name>
    <dbReference type="NCBI Taxonomy" id="1392998"/>
    <lineage>
        <taxon>Archaea</taxon>
        <taxon>Methanobacteriati</taxon>
        <taxon>Methanobacteriota</taxon>
        <taxon>Stenosarchaea group</taxon>
        <taxon>Methanomicrobia</taxon>
        <taxon>Methanosarcinales</taxon>
        <taxon>ANME-2 cluster</taxon>
        <taxon>Candidatus Methanoperedentaceae</taxon>
        <taxon>Candidatus Methanoperedens</taxon>
    </lineage>
</organism>
<evidence type="ECO:0000313" key="2">
    <source>
        <dbReference type="EMBL" id="SNQ59859.1"/>
    </source>
</evidence>
<gene>
    <name evidence="2" type="ORF">MNV_1380046</name>
</gene>
<evidence type="ECO:0000313" key="3">
    <source>
        <dbReference type="Proteomes" id="UP000218615"/>
    </source>
</evidence>
<dbReference type="OrthoDB" id="71341at2157"/>
<sequence length="99" mass="10933">MTKETQKMTFEQNMEAMDKMSPAERDAKVAELTKMCICGGCPTYMGTGETRLLFCATGKSTIIEKDKGCLCPGCPVQNTLSLRWDRYCMKGSGKEQAGM</sequence>
<accession>A0A284VKX4</accession>
<dbReference type="Pfam" id="PF10967">
    <property type="entry name" value="DUF2769"/>
    <property type="match status" value="1"/>
</dbReference>
<dbReference type="EMBL" id="FZMP01000044">
    <property type="protein sequence ID" value="SNQ59859.1"/>
    <property type="molecule type" value="Genomic_DNA"/>
</dbReference>